<gene>
    <name evidence="2" type="ORF">GMARGA_LOCUS27566</name>
</gene>
<evidence type="ECO:0000313" key="2">
    <source>
        <dbReference type="EMBL" id="CAG8820420.1"/>
    </source>
</evidence>
<dbReference type="Proteomes" id="UP000789901">
    <property type="component" value="Unassembled WGS sequence"/>
</dbReference>
<reference evidence="2 3" key="1">
    <citation type="submission" date="2021-06" db="EMBL/GenBank/DDBJ databases">
        <authorList>
            <person name="Kallberg Y."/>
            <person name="Tangrot J."/>
            <person name="Rosling A."/>
        </authorList>
    </citation>
    <scope>NUCLEOTIDE SEQUENCE [LARGE SCALE GENOMIC DNA]</scope>
    <source>
        <strain evidence="2 3">120-4 pot B 10/14</strain>
    </source>
</reference>
<evidence type="ECO:0000313" key="3">
    <source>
        <dbReference type="Proteomes" id="UP000789901"/>
    </source>
</evidence>
<feature type="non-terminal residue" evidence="2">
    <location>
        <position position="1"/>
    </location>
</feature>
<dbReference type="EMBL" id="CAJVQB010033898">
    <property type="protein sequence ID" value="CAG8820420.1"/>
    <property type="molecule type" value="Genomic_DNA"/>
</dbReference>
<feature type="region of interest" description="Disordered" evidence="1">
    <location>
        <begin position="1"/>
        <end position="21"/>
    </location>
</feature>
<protein>
    <submittedName>
        <fullName evidence="2">23424_t:CDS:1</fullName>
    </submittedName>
</protein>
<comment type="caution">
    <text evidence="2">The sequence shown here is derived from an EMBL/GenBank/DDBJ whole genome shotgun (WGS) entry which is preliminary data.</text>
</comment>
<sequence>AEKTENTSNNSNQEPTVQETEVVEQDIQIDNVTNLSETEKAHSSLYIERVEMSINVEPSITLSLASNKGNIALVNLMANNRESVWKPTLWKLNPHMLDNPFISKEIKDDLKDIEATSDWNYYKNELKLLTKKWILRSNLKWLEEGKKSKKYFFEQYKMRTSREATNIVKNSASPASSNKSKILQYIRDQFEALYQDEPVDIEAIEALTNDLPSVSQQQNKALIKEISL</sequence>
<evidence type="ECO:0000256" key="1">
    <source>
        <dbReference type="SAM" id="MobiDB-lite"/>
    </source>
</evidence>
<keyword evidence="3" id="KW-1185">Reference proteome</keyword>
<accession>A0ABN7W822</accession>
<proteinExistence type="predicted"/>
<organism evidence="2 3">
    <name type="scientific">Gigaspora margarita</name>
    <dbReference type="NCBI Taxonomy" id="4874"/>
    <lineage>
        <taxon>Eukaryota</taxon>
        <taxon>Fungi</taxon>
        <taxon>Fungi incertae sedis</taxon>
        <taxon>Mucoromycota</taxon>
        <taxon>Glomeromycotina</taxon>
        <taxon>Glomeromycetes</taxon>
        <taxon>Diversisporales</taxon>
        <taxon>Gigasporaceae</taxon>
        <taxon>Gigaspora</taxon>
    </lineage>
</organism>
<feature type="compositionally biased region" description="Polar residues" evidence="1">
    <location>
        <begin position="1"/>
        <end position="12"/>
    </location>
</feature>
<name>A0ABN7W822_GIGMA</name>